<dbReference type="InterPro" id="IPR053812">
    <property type="entry name" value="HTH_Sigma70_ECF-like"/>
</dbReference>
<dbReference type="EMBL" id="CP036434">
    <property type="protein sequence ID" value="QDV07727.1"/>
    <property type="molecule type" value="Genomic_DNA"/>
</dbReference>
<keyword evidence="3" id="KW-0804">Transcription</keyword>
<dbReference type="GO" id="GO:0006352">
    <property type="term" value="P:DNA-templated transcription initiation"/>
    <property type="evidence" value="ECO:0007669"/>
    <property type="project" value="InterPro"/>
</dbReference>
<protein>
    <submittedName>
        <fullName evidence="6">ECF sigma factor</fullName>
    </submittedName>
</protein>
<dbReference type="Proteomes" id="UP000320390">
    <property type="component" value="Chromosome"/>
</dbReference>
<organism evidence="6 7">
    <name type="scientific">Saltatorellus ferox</name>
    <dbReference type="NCBI Taxonomy" id="2528018"/>
    <lineage>
        <taxon>Bacteria</taxon>
        <taxon>Pseudomonadati</taxon>
        <taxon>Planctomycetota</taxon>
        <taxon>Planctomycetia</taxon>
        <taxon>Planctomycetia incertae sedis</taxon>
        <taxon>Saltatorellus</taxon>
    </lineage>
</organism>
<dbReference type="InterPro" id="IPR011517">
    <property type="entry name" value="RNA_pol_sigma70_ECF-like"/>
</dbReference>
<keyword evidence="7" id="KW-1185">Reference proteome</keyword>
<dbReference type="Pfam" id="PF07638">
    <property type="entry name" value="Sigma70_ECF"/>
    <property type="match status" value="1"/>
</dbReference>
<dbReference type="NCBIfam" id="TIGR02999">
    <property type="entry name" value="Sig-70_X6"/>
    <property type="match status" value="1"/>
</dbReference>
<dbReference type="NCBIfam" id="TIGR02937">
    <property type="entry name" value="sigma70-ECF"/>
    <property type="match status" value="1"/>
</dbReference>
<dbReference type="PANTHER" id="PTHR43133">
    <property type="entry name" value="RNA POLYMERASE ECF-TYPE SIGMA FACTO"/>
    <property type="match status" value="1"/>
</dbReference>
<feature type="region of interest" description="Disordered" evidence="4">
    <location>
        <begin position="1"/>
        <end position="36"/>
    </location>
</feature>
<dbReference type="OrthoDB" id="278371at2"/>
<dbReference type="AlphaFoldDB" id="A0A518EUE7"/>
<name>A0A518EUE7_9BACT</name>
<dbReference type="InterPro" id="IPR039425">
    <property type="entry name" value="RNA_pol_sigma-70-like"/>
</dbReference>
<feature type="domain" description="RNA polymerase sigma-70 ECF-like HTH" evidence="5">
    <location>
        <begin position="37"/>
        <end position="198"/>
    </location>
</feature>
<keyword evidence="1" id="KW-0805">Transcription regulation</keyword>
<keyword evidence="2" id="KW-0731">Sigma factor</keyword>
<gene>
    <name evidence="6" type="ORF">Poly30_32570</name>
</gene>
<proteinExistence type="predicted"/>
<evidence type="ECO:0000256" key="2">
    <source>
        <dbReference type="ARBA" id="ARBA00023082"/>
    </source>
</evidence>
<evidence type="ECO:0000256" key="1">
    <source>
        <dbReference type="ARBA" id="ARBA00023015"/>
    </source>
</evidence>
<dbReference type="InterPro" id="IPR013324">
    <property type="entry name" value="RNA_pol_sigma_r3/r4-like"/>
</dbReference>
<sequence length="201" mass="22114">MEAIRPLPAMLDTSPHSSDGNPEEEPGQGSVPADPGNDLFIVLYNELRAMAERAMSGQPAEHTLQPTALVNEAYLRVMAASEQPLSDRTHFLSVAARVMRNLLVDHARKKSAGKRASSGVRVELDSVLASFEESAEDIEALDFQLTELAKRDPQMAQAIELRFFAGASVEETAEAVGLSVRTLERKWKTVRVFLRSQMGEH</sequence>
<reference evidence="6 7" key="1">
    <citation type="submission" date="2019-02" db="EMBL/GenBank/DDBJ databases">
        <title>Deep-cultivation of Planctomycetes and their phenomic and genomic characterization uncovers novel biology.</title>
        <authorList>
            <person name="Wiegand S."/>
            <person name="Jogler M."/>
            <person name="Boedeker C."/>
            <person name="Pinto D."/>
            <person name="Vollmers J."/>
            <person name="Rivas-Marin E."/>
            <person name="Kohn T."/>
            <person name="Peeters S.H."/>
            <person name="Heuer A."/>
            <person name="Rast P."/>
            <person name="Oberbeckmann S."/>
            <person name="Bunk B."/>
            <person name="Jeske O."/>
            <person name="Meyerdierks A."/>
            <person name="Storesund J.E."/>
            <person name="Kallscheuer N."/>
            <person name="Luecker S."/>
            <person name="Lage O.M."/>
            <person name="Pohl T."/>
            <person name="Merkel B.J."/>
            <person name="Hornburger P."/>
            <person name="Mueller R.-W."/>
            <person name="Bruemmer F."/>
            <person name="Labrenz M."/>
            <person name="Spormann A.M."/>
            <person name="Op den Camp H."/>
            <person name="Overmann J."/>
            <person name="Amann R."/>
            <person name="Jetten M.S.M."/>
            <person name="Mascher T."/>
            <person name="Medema M.H."/>
            <person name="Devos D.P."/>
            <person name="Kaster A.-K."/>
            <person name="Ovreas L."/>
            <person name="Rohde M."/>
            <person name="Galperin M.Y."/>
            <person name="Jogler C."/>
        </authorList>
    </citation>
    <scope>NUCLEOTIDE SEQUENCE [LARGE SCALE GENOMIC DNA]</scope>
    <source>
        <strain evidence="6 7">Poly30</strain>
    </source>
</reference>
<dbReference type="SUPFAM" id="SSF88659">
    <property type="entry name" value="Sigma3 and sigma4 domains of RNA polymerase sigma factors"/>
    <property type="match status" value="1"/>
</dbReference>
<evidence type="ECO:0000313" key="6">
    <source>
        <dbReference type="EMBL" id="QDV07727.1"/>
    </source>
</evidence>
<accession>A0A518EUE7</accession>
<dbReference type="GO" id="GO:0016987">
    <property type="term" value="F:sigma factor activity"/>
    <property type="evidence" value="ECO:0007669"/>
    <property type="project" value="UniProtKB-KW"/>
</dbReference>
<dbReference type="InterPro" id="IPR036388">
    <property type="entry name" value="WH-like_DNA-bd_sf"/>
</dbReference>
<dbReference type="InterPro" id="IPR014284">
    <property type="entry name" value="RNA_pol_sigma-70_dom"/>
</dbReference>
<dbReference type="PANTHER" id="PTHR43133:SF39">
    <property type="entry name" value="SIMILAR TO RNA POLYMERASE SIGMA-E FACTOR"/>
    <property type="match status" value="1"/>
</dbReference>
<dbReference type="Gene3D" id="1.10.10.10">
    <property type="entry name" value="Winged helix-like DNA-binding domain superfamily/Winged helix DNA-binding domain"/>
    <property type="match status" value="1"/>
</dbReference>
<evidence type="ECO:0000313" key="7">
    <source>
        <dbReference type="Proteomes" id="UP000320390"/>
    </source>
</evidence>
<evidence type="ECO:0000256" key="3">
    <source>
        <dbReference type="ARBA" id="ARBA00023163"/>
    </source>
</evidence>
<evidence type="ECO:0000259" key="5">
    <source>
        <dbReference type="Pfam" id="PF07638"/>
    </source>
</evidence>
<evidence type="ECO:0000256" key="4">
    <source>
        <dbReference type="SAM" id="MobiDB-lite"/>
    </source>
</evidence>